<dbReference type="EMBL" id="ASPP01020097">
    <property type="protein sequence ID" value="ETO14316.1"/>
    <property type="molecule type" value="Genomic_DNA"/>
</dbReference>
<accession>X6ML10</accession>
<feature type="region of interest" description="Disordered" evidence="5">
    <location>
        <begin position="196"/>
        <end position="275"/>
    </location>
</feature>
<dbReference type="SMART" id="SM01405">
    <property type="entry name" value="Ribosomal_S6e"/>
    <property type="match status" value="1"/>
</dbReference>
<keyword evidence="2 4" id="KW-0689">Ribosomal protein</keyword>
<keyword evidence="7" id="KW-1185">Reference proteome</keyword>
<evidence type="ECO:0000313" key="7">
    <source>
        <dbReference type="Proteomes" id="UP000023152"/>
    </source>
</evidence>
<dbReference type="PANTHER" id="PTHR11502">
    <property type="entry name" value="40S RIBOSOMAL PROTEIN S6"/>
    <property type="match status" value="1"/>
</dbReference>
<dbReference type="GO" id="GO:0005840">
    <property type="term" value="C:ribosome"/>
    <property type="evidence" value="ECO:0007669"/>
    <property type="project" value="UniProtKB-KW"/>
</dbReference>
<dbReference type="GO" id="GO:0006412">
    <property type="term" value="P:translation"/>
    <property type="evidence" value="ECO:0007669"/>
    <property type="project" value="InterPro"/>
</dbReference>
<dbReference type="Proteomes" id="UP000023152">
    <property type="component" value="Unassembled WGS sequence"/>
</dbReference>
<comment type="similarity">
    <text evidence="1 4">Belongs to the eukaryotic ribosomal protein eS6 family.</text>
</comment>
<dbReference type="GO" id="GO:0003735">
    <property type="term" value="F:structural constituent of ribosome"/>
    <property type="evidence" value="ECO:0007669"/>
    <property type="project" value="InterPro"/>
</dbReference>
<dbReference type="AlphaFoldDB" id="X6ML10"/>
<sequence>MAFSKRTQTKKRVFVTRISSSNKNNEATGAQKKIEIEDENKLRVFMERRMAEEVPADALGDEFKGYVFKITGGNDKDGFPMRQGVLVNRRVRLLLRRGMMHALLLSKKKGEPKRKAVRGCIVASDIAVLSLIIVKRGEQPIAGLTDTEVARRLGPKRVDKIKKMFNLTKSDDVRDYIVRRKYKAASGKIRVKKPKIQEHTNVFKKKKMLWNKRKPLKKQRLHQKDLRKKGQQKGSGKKGAEKKQQTKQTQSADQGKKQPQATAQQSKKQGKKPKQ</sequence>
<evidence type="ECO:0000256" key="4">
    <source>
        <dbReference type="PIRNR" id="PIRNR002129"/>
    </source>
</evidence>
<evidence type="ECO:0000313" key="6">
    <source>
        <dbReference type="EMBL" id="ETO14316.1"/>
    </source>
</evidence>
<proteinExistence type="inferred from homology"/>
<protein>
    <recommendedName>
        <fullName evidence="4">40S ribosomal protein S6</fullName>
    </recommendedName>
</protein>
<reference evidence="6 7" key="1">
    <citation type="journal article" date="2013" name="Curr. Biol.">
        <title>The Genome of the Foraminiferan Reticulomyxa filosa.</title>
        <authorList>
            <person name="Glockner G."/>
            <person name="Hulsmann N."/>
            <person name="Schleicher M."/>
            <person name="Noegel A.A."/>
            <person name="Eichinger L."/>
            <person name="Gallinger C."/>
            <person name="Pawlowski J."/>
            <person name="Sierra R."/>
            <person name="Euteneuer U."/>
            <person name="Pillet L."/>
            <person name="Moustafa A."/>
            <person name="Platzer M."/>
            <person name="Groth M."/>
            <person name="Szafranski K."/>
            <person name="Schliwa M."/>
        </authorList>
    </citation>
    <scope>NUCLEOTIDE SEQUENCE [LARGE SCALE GENOMIC DNA]</scope>
</reference>
<keyword evidence="3 4" id="KW-0687">Ribonucleoprotein</keyword>
<evidence type="ECO:0000256" key="5">
    <source>
        <dbReference type="SAM" id="MobiDB-lite"/>
    </source>
</evidence>
<feature type="compositionally biased region" description="Basic residues" evidence="5">
    <location>
        <begin position="202"/>
        <end position="231"/>
    </location>
</feature>
<evidence type="ECO:0000256" key="3">
    <source>
        <dbReference type="ARBA" id="ARBA00023274"/>
    </source>
</evidence>
<dbReference type="PIRSF" id="PIRSF002129">
    <property type="entry name" value="Ribosom_S6_euk"/>
    <property type="match status" value="1"/>
</dbReference>
<dbReference type="OMA" id="KPRYKAP"/>
<gene>
    <name evidence="6" type="ORF">RFI_23050</name>
</gene>
<feature type="compositionally biased region" description="Polar residues" evidence="5">
    <location>
        <begin position="246"/>
        <end position="263"/>
    </location>
</feature>
<dbReference type="Pfam" id="PF01092">
    <property type="entry name" value="Ribosomal_S6e"/>
    <property type="match status" value="1"/>
</dbReference>
<dbReference type="InterPro" id="IPR014401">
    <property type="entry name" value="Ribosomal_eS6-like"/>
</dbReference>
<dbReference type="Gene3D" id="1.20.5.2650">
    <property type="match status" value="1"/>
</dbReference>
<evidence type="ECO:0000256" key="2">
    <source>
        <dbReference type="ARBA" id="ARBA00022980"/>
    </source>
</evidence>
<dbReference type="OrthoDB" id="10260596at2759"/>
<comment type="caution">
    <text evidence="6">The sequence shown here is derived from an EMBL/GenBank/DDBJ whole genome shotgun (WGS) entry which is preliminary data.</text>
</comment>
<organism evidence="6 7">
    <name type="scientific">Reticulomyxa filosa</name>
    <dbReference type="NCBI Taxonomy" id="46433"/>
    <lineage>
        <taxon>Eukaryota</taxon>
        <taxon>Sar</taxon>
        <taxon>Rhizaria</taxon>
        <taxon>Retaria</taxon>
        <taxon>Foraminifera</taxon>
        <taxon>Monothalamids</taxon>
        <taxon>Reticulomyxidae</taxon>
        <taxon>Reticulomyxa</taxon>
    </lineage>
</organism>
<name>X6ML10_RETFI</name>
<dbReference type="InterPro" id="IPR001377">
    <property type="entry name" value="Ribosomal_eS6"/>
</dbReference>
<dbReference type="PROSITE" id="PS00578">
    <property type="entry name" value="RIBOSOMAL_S6E"/>
    <property type="match status" value="1"/>
</dbReference>
<dbReference type="GO" id="GO:1990904">
    <property type="term" value="C:ribonucleoprotein complex"/>
    <property type="evidence" value="ECO:0007669"/>
    <property type="project" value="UniProtKB-KW"/>
</dbReference>
<dbReference type="InterPro" id="IPR018282">
    <property type="entry name" value="Ribosomal_eS6_CS"/>
</dbReference>
<evidence type="ECO:0000256" key="1">
    <source>
        <dbReference type="ARBA" id="ARBA00009312"/>
    </source>
</evidence>